<evidence type="ECO:0000313" key="6">
    <source>
        <dbReference type="Proteomes" id="UP001464923"/>
    </source>
</evidence>
<accession>A0ABV1K2T4</accession>
<dbReference type="InterPro" id="IPR036388">
    <property type="entry name" value="WH-like_DNA-bd_sf"/>
</dbReference>
<dbReference type="Gene3D" id="1.10.10.10">
    <property type="entry name" value="Winged helix-like DNA-binding domain superfamily/Winged helix DNA-binding domain"/>
    <property type="match status" value="2"/>
</dbReference>
<keyword evidence="6" id="KW-1185">Reference proteome</keyword>
<dbReference type="PROSITE" id="PS50949">
    <property type="entry name" value="HTH_GNTR"/>
    <property type="match status" value="2"/>
</dbReference>
<dbReference type="EMBL" id="JBEDNP010000014">
    <property type="protein sequence ID" value="MEQ3541393.1"/>
    <property type="molecule type" value="Genomic_DNA"/>
</dbReference>
<dbReference type="PRINTS" id="PR00035">
    <property type="entry name" value="HTHGNTR"/>
</dbReference>
<dbReference type="Proteomes" id="UP001464923">
    <property type="component" value="Unassembled WGS sequence"/>
</dbReference>
<evidence type="ECO:0000256" key="1">
    <source>
        <dbReference type="ARBA" id="ARBA00023015"/>
    </source>
</evidence>
<dbReference type="PANTHER" id="PTHR44846">
    <property type="entry name" value="MANNOSYL-D-GLYCERATE TRANSPORT/METABOLISM SYSTEM REPRESSOR MNGR-RELATED"/>
    <property type="match status" value="1"/>
</dbReference>
<comment type="caution">
    <text evidence="5">The sequence shown here is derived from an EMBL/GenBank/DDBJ whole genome shotgun (WGS) entry which is preliminary data.</text>
</comment>
<feature type="domain" description="HTH gntR-type" evidence="4">
    <location>
        <begin position="29"/>
        <end position="97"/>
    </location>
</feature>
<dbReference type="PANTHER" id="PTHR44846:SF17">
    <property type="entry name" value="GNTR-FAMILY TRANSCRIPTIONAL REGULATOR"/>
    <property type="match status" value="1"/>
</dbReference>
<sequence length="173" mass="17924">MSSTALGPAADTLGGTVAELWRVVAVAPRGTSHRIAEDLRHRIRDGALVPGSLLPSEAQLCEQYDVARGTARAALAVLVDEGVVEVVPGVGRRVAGGDGADRTTAYGRIAADLTEQIRAGTLAPDAPLPSEATVMEQYGVSRNTARRAFKVLADSGVVVVRHGVGAFVRSAES</sequence>
<name>A0ABV1K2T4_9PSEU</name>
<dbReference type="SMART" id="SM00345">
    <property type="entry name" value="HTH_GNTR"/>
    <property type="match status" value="2"/>
</dbReference>
<organism evidence="5 6">
    <name type="scientific">Pseudonocardia tropica</name>
    <dbReference type="NCBI Taxonomy" id="681289"/>
    <lineage>
        <taxon>Bacteria</taxon>
        <taxon>Bacillati</taxon>
        <taxon>Actinomycetota</taxon>
        <taxon>Actinomycetes</taxon>
        <taxon>Pseudonocardiales</taxon>
        <taxon>Pseudonocardiaceae</taxon>
        <taxon>Pseudonocardia</taxon>
    </lineage>
</organism>
<protein>
    <submittedName>
        <fullName evidence="5">GntR family transcriptional regulator</fullName>
    </submittedName>
</protein>
<evidence type="ECO:0000256" key="3">
    <source>
        <dbReference type="ARBA" id="ARBA00023163"/>
    </source>
</evidence>
<dbReference type="Pfam" id="PF00392">
    <property type="entry name" value="GntR"/>
    <property type="match status" value="2"/>
</dbReference>
<dbReference type="RefSeq" id="WP_345651408.1">
    <property type="nucleotide sequence ID" value="NZ_BAABLY010000077.1"/>
</dbReference>
<dbReference type="InterPro" id="IPR036390">
    <property type="entry name" value="WH_DNA-bd_sf"/>
</dbReference>
<evidence type="ECO:0000313" key="5">
    <source>
        <dbReference type="EMBL" id="MEQ3541393.1"/>
    </source>
</evidence>
<reference evidence="5 6" key="1">
    <citation type="submission" date="2024-03" db="EMBL/GenBank/DDBJ databases">
        <title>Draft genome sequence of Pseudonocardia tropica JCM 19149.</title>
        <authorList>
            <person name="Butdee W."/>
            <person name="Duangmal K."/>
        </authorList>
    </citation>
    <scope>NUCLEOTIDE SEQUENCE [LARGE SCALE GENOMIC DNA]</scope>
    <source>
        <strain evidence="5 6">JCM 19149</strain>
    </source>
</reference>
<evidence type="ECO:0000259" key="4">
    <source>
        <dbReference type="PROSITE" id="PS50949"/>
    </source>
</evidence>
<evidence type="ECO:0000256" key="2">
    <source>
        <dbReference type="ARBA" id="ARBA00023125"/>
    </source>
</evidence>
<keyword evidence="3" id="KW-0804">Transcription</keyword>
<dbReference type="InterPro" id="IPR000524">
    <property type="entry name" value="Tscrpt_reg_HTH_GntR"/>
</dbReference>
<keyword evidence="2" id="KW-0238">DNA-binding</keyword>
<dbReference type="CDD" id="cd07377">
    <property type="entry name" value="WHTH_GntR"/>
    <property type="match status" value="2"/>
</dbReference>
<gene>
    <name evidence="5" type="ORF">WHI96_21485</name>
</gene>
<feature type="domain" description="HTH gntR-type" evidence="4">
    <location>
        <begin position="103"/>
        <end position="171"/>
    </location>
</feature>
<dbReference type="InterPro" id="IPR050679">
    <property type="entry name" value="Bact_HTH_transcr_reg"/>
</dbReference>
<proteinExistence type="predicted"/>
<dbReference type="SUPFAM" id="SSF46785">
    <property type="entry name" value="Winged helix' DNA-binding domain"/>
    <property type="match status" value="2"/>
</dbReference>
<keyword evidence="1" id="KW-0805">Transcription regulation</keyword>